<dbReference type="PROSITE" id="PS50082">
    <property type="entry name" value="WD_REPEATS_2"/>
    <property type="match status" value="1"/>
</dbReference>
<protein>
    <recommendedName>
        <fullName evidence="3 10">Mediator of RNA polymerase II transcription subunit 16</fullName>
    </recommendedName>
    <alternativeName>
        <fullName evidence="8 10">Mediator complex subunit 16</fullName>
    </alternativeName>
</protein>
<dbReference type="Pfam" id="PF20719">
    <property type="entry name" value="Med16_C"/>
    <property type="match status" value="1"/>
</dbReference>
<comment type="function">
    <text evidence="10">Component of the Mediator complex, a coactivator involved in the regulated transcription of nearly all RNA polymerase II-dependent genes. Mediator functions as a bridge to convey information from gene-specific regulatory proteins to the basal RNA polymerase II transcription machinery. Mediator is recruited to promoters by direct interactions with regulatory proteins and serves as a scaffold for the assembly of a functional preinitiation complex with RNA polymerase II and the general transcription factors.</text>
</comment>
<comment type="subcellular location">
    <subcellularLocation>
        <location evidence="1 10">Nucleus</location>
    </subcellularLocation>
</comment>
<feature type="domain" description="Mediator complex subunit 16 C-terminal" evidence="12">
    <location>
        <begin position="803"/>
        <end position="865"/>
    </location>
</feature>
<keyword evidence="7 10" id="KW-0539">Nucleus</keyword>
<keyword evidence="4 10" id="KW-0805">Transcription regulation</keyword>
<gene>
    <name evidence="10" type="primary">MED16</name>
    <name evidence="13" type="ORF">DM01DRAFT_1332468</name>
</gene>
<evidence type="ECO:0000259" key="12">
    <source>
        <dbReference type="Pfam" id="PF20719"/>
    </source>
</evidence>
<accession>A0A1X2GS97</accession>
<evidence type="ECO:0000256" key="7">
    <source>
        <dbReference type="ARBA" id="ARBA00023242"/>
    </source>
</evidence>
<dbReference type="SUPFAM" id="SSF82171">
    <property type="entry name" value="DPP6 N-terminal domain-like"/>
    <property type="match status" value="1"/>
</dbReference>
<evidence type="ECO:0000256" key="6">
    <source>
        <dbReference type="ARBA" id="ARBA00023163"/>
    </source>
</evidence>
<dbReference type="GO" id="GO:0016592">
    <property type="term" value="C:mediator complex"/>
    <property type="evidence" value="ECO:0007669"/>
    <property type="project" value="InterPro"/>
</dbReference>
<evidence type="ECO:0000256" key="10">
    <source>
        <dbReference type="RuleBase" id="RU364149"/>
    </source>
</evidence>
<keyword evidence="9" id="KW-0853">WD repeat</keyword>
<dbReference type="GO" id="GO:0045893">
    <property type="term" value="P:positive regulation of DNA-templated transcription"/>
    <property type="evidence" value="ECO:0007669"/>
    <property type="project" value="TreeGrafter"/>
</dbReference>
<evidence type="ECO:0000259" key="11">
    <source>
        <dbReference type="Pfam" id="PF11635"/>
    </source>
</evidence>
<dbReference type="Proteomes" id="UP000242146">
    <property type="component" value="Unassembled WGS sequence"/>
</dbReference>
<dbReference type="PANTHER" id="PTHR13224:SF6">
    <property type="entry name" value="MEDIATOR OF RNA POLYMERASE II TRANSCRIPTION SUBUNIT 16"/>
    <property type="match status" value="1"/>
</dbReference>
<comment type="similarity">
    <text evidence="2 10">Belongs to the Mediator complex subunit 16 family.</text>
</comment>
<evidence type="ECO:0000313" key="14">
    <source>
        <dbReference type="Proteomes" id="UP000242146"/>
    </source>
</evidence>
<keyword evidence="6 10" id="KW-0804">Transcription</keyword>
<evidence type="ECO:0000256" key="8">
    <source>
        <dbReference type="ARBA" id="ARBA00032015"/>
    </source>
</evidence>
<dbReference type="Pfam" id="PF11635">
    <property type="entry name" value="Med16_N"/>
    <property type="match status" value="1"/>
</dbReference>
<feature type="repeat" description="WD" evidence="9">
    <location>
        <begin position="92"/>
        <end position="127"/>
    </location>
</feature>
<comment type="subunit">
    <text evidence="10">Component of the Mediator complex.</text>
</comment>
<evidence type="ECO:0000256" key="1">
    <source>
        <dbReference type="ARBA" id="ARBA00004123"/>
    </source>
</evidence>
<evidence type="ECO:0000256" key="9">
    <source>
        <dbReference type="PROSITE-ProRule" id="PRU00221"/>
    </source>
</evidence>
<keyword evidence="5 10" id="KW-0010">Activator</keyword>
<dbReference type="PANTHER" id="PTHR13224">
    <property type="entry name" value="THYROID HORMONE RECEPTOR-ASSOCIATED PROTEIN-RELATED"/>
    <property type="match status" value="1"/>
</dbReference>
<dbReference type="InterPro" id="IPR015943">
    <property type="entry name" value="WD40/YVTN_repeat-like_dom_sf"/>
</dbReference>
<sequence>MKRKPSIEPSPEKKRKTVETMAARYPLQSLFAGLAHRQPSTCVSTSSQGLVVCSPPRPNALSLYSVSSDLYTLNPSLGAPATAKKVPLRLAEAHHQHTLSHIQWHQNGTTLATADETGKIALWHLENSVENWSLTYEVDLKQPLASFFWLNAERQYTSRETDDQGCVFTRETVVGPRNPFGYLAFVAVTAHGEVSVHFQRNGSIFSSFTTTLPLTGHRDTCRSDTGCYGMALAGLEDWERLSHASMAFDNEGDLYLATFYAELPKTVYLYKINLRFPHKTNDGAIHCQHVTELSFVQPPTPLEPVAQPETPVTHILLSNDPQGLLLHVAFGNQETSYFGKWRLQPTTQQIPSHYFDGYSASAITNECIDFHHIYGFALDKRLITSAHCTSSGLVALGLSDGSIHMEFQQGQQRLQRYHAEKDSSSIYRSFWQVTDGYLDADGFADPVVGIAFSPSETHLVYMLASGRIGTSRLTQDLEENGTEDDIHVTRLEQALKLSLLNRRDNLDLISEVIRLGRQANSQDLPDRITNNVLSALESFNSQTNINHLVSNQADTPEFSLSDEMSLAKIGHAYGFAIGVYRRLPSKKFAFTNLTKALQLPIILECFIGSCTSKHTDIATALDVTTGDEAMSALTFNPESLWSLVYLSMWVLDYTRWVLKEWNVLFNSRHPEGSDISTRASHAVLLVHRASRLALMKILVMIQQFSQFTLQGQYDMTQLTETKPMLEREVKIMTASIPVAIDDVLVFLKALHGTAGQLDQSGHNNSLAILIKAQLPAVGPVLDGLKKVTSDYRSKCAVPSIYLEKHQDHPVDVIRKRRIALTEKRVRTCMRCYQLYLPENPDVVDPSAYSTWFHSMTRRCVCGGIFC</sequence>
<evidence type="ECO:0000256" key="3">
    <source>
        <dbReference type="ARBA" id="ARBA00019614"/>
    </source>
</evidence>
<dbReference type="InterPro" id="IPR048339">
    <property type="entry name" value="Mediator_Med16_C"/>
</dbReference>
<evidence type="ECO:0000256" key="2">
    <source>
        <dbReference type="ARBA" id="ARBA00006543"/>
    </source>
</evidence>
<comment type="caution">
    <text evidence="13">The sequence shown here is derived from an EMBL/GenBank/DDBJ whole genome shotgun (WGS) entry which is preliminary data.</text>
</comment>
<evidence type="ECO:0000256" key="5">
    <source>
        <dbReference type="ARBA" id="ARBA00023159"/>
    </source>
</evidence>
<dbReference type="Gene3D" id="2.130.10.10">
    <property type="entry name" value="YVTN repeat-like/Quinoprotein amine dehydrogenase"/>
    <property type="match status" value="1"/>
</dbReference>
<proteinExistence type="inferred from homology"/>
<dbReference type="InterPro" id="IPR001680">
    <property type="entry name" value="WD40_rpt"/>
</dbReference>
<dbReference type="InterPro" id="IPR048338">
    <property type="entry name" value="Mediator_Med16"/>
</dbReference>
<evidence type="ECO:0000256" key="4">
    <source>
        <dbReference type="ARBA" id="ARBA00023015"/>
    </source>
</evidence>
<organism evidence="13 14">
    <name type="scientific">Hesseltinella vesiculosa</name>
    <dbReference type="NCBI Taxonomy" id="101127"/>
    <lineage>
        <taxon>Eukaryota</taxon>
        <taxon>Fungi</taxon>
        <taxon>Fungi incertae sedis</taxon>
        <taxon>Mucoromycota</taxon>
        <taxon>Mucoromycotina</taxon>
        <taxon>Mucoromycetes</taxon>
        <taxon>Mucorales</taxon>
        <taxon>Cunninghamellaceae</taxon>
        <taxon>Hesseltinella</taxon>
    </lineage>
</organism>
<evidence type="ECO:0000313" key="13">
    <source>
        <dbReference type="EMBL" id="ORX60311.1"/>
    </source>
</evidence>
<dbReference type="InterPro" id="IPR021665">
    <property type="entry name" value="Mediator_Med16_N"/>
</dbReference>
<keyword evidence="14" id="KW-1185">Reference proteome</keyword>
<reference evidence="13 14" key="1">
    <citation type="submission" date="2016-07" db="EMBL/GenBank/DDBJ databases">
        <title>Pervasive Adenine N6-methylation of Active Genes in Fungi.</title>
        <authorList>
            <consortium name="DOE Joint Genome Institute"/>
            <person name="Mondo S.J."/>
            <person name="Dannebaum R.O."/>
            <person name="Kuo R.C."/>
            <person name="Labutti K."/>
            <person name="Haridas S."/>
            <person name="Kuo A."/>
            <person name="Salamov A."/>
            <person name="Ahrendt S.R."/>
            <person name="Lipzen A."/>
            <person name="Sullivan W."/>
            <person name="Andreopoulos W.B."/>
            <person name="Clum A."/>
            <person name="Lindquist E."/>
            <person name="Daum C."/>
            <person name="Ramamoorthy G.K."/>
            <person name="Gryganskyi A."/>
            <person name="Culley D."/>
            <person name="Magnuson J.K."/>
            <person name="James T.Y."/>
            <person name="O'Malley M.A."/>
            <person name="Stajich J.E."/>
            <person name="Spatafora J.W."/>
            <person name="Visel A."/>
            <person name="Grigoriev I.V."/>
        </authorList>
    </citation>
    <scope>NUCLEOTIDE SEQUENCE [LARGE SCALE GENOMIC DNA]</scope>
    <source>
        <strain evidence="13 14">NRRL 3301</strain>
    </source>
</reference>
<feature type="domain" description="Mediator complex subunit Med16 N-terminal" evidence="11">
    <location>
        <begin position="183"/>
        <end position="413"/>
    </location>
</feature>
<dbReference type="AlphaFoldDB" id="A0A1X2GS97"/>
<dbReference type="OrthoDB" id="4139168at2759"/>
<dbReference type="STRING" id="101127.A0A1X2GS97"/>
<dbReference type="EMBL" id="MCGT01000004">
    <property type="protein sequence ID" value="ORX60311.1"/>
    <property type="molecule type" value="Genomic_DNA"/>
</dbReference>
<name>A0A1X2GS97_9FUNG</name>